<evidence type="ECO:0000313" key="1">
    <source>
        <dbReference type="EMBL" id="MBB3152203.1"/>
    </source>
</evidence>
<dbReference type="AlphaFoldDB" id="A0A7W5C6W4"/>
<proteinExistence type="predicted"/>
<organism evidence="1 2">
    <name type="scientific">Paenibacillus endophyticus</name>
    <dbReference type="NCBI Taxonomy" id="1294268"/>
    <lineage>
        <taxon>Bacteria</taxon>
        <taxon>Bacillati</taxon>
        <taxon>Bacillota</taxon>
        <taxon>Bacilli</taxon>
        <taxon>Bacillales</taxon>
        <taxon>Paenibacillaceae</taxon>
        <taxon>Paenibacillus</taxon>
    </lineage>
</organism>
<dbReference type="Proteomes" id="UP000518605">
    <property type="component" value="Unassembled WGS sequence"/>
</dbReference>
<dbReference type="InterPro" id="IPR019658">
    <property type="entry name" value="DUF2515"/>
</dbReference>
<sequence>MTGNGAQALSKKTEARSYRRSFGYWLQQLLVLPRAAIEYAVGKWAAMSASHTMIAEAVPLQLSGAAAAKLKYAWSKQLAYGEPAASHSWNTQELAIIARIHAETTACNRNNVTRTEAYRGVYFRTPELHWALLAHMVSRNGGWNMTDLQGEWLPRLLNEEQREAVFRFLEQANALIFQDAYPQLLLYEWSRREGRSLFHLLPAFGVSSFMSPVWKQFLRDLDAVPLTIALIVNEQHYIEGRVVQHPYFREKVLHTLFFGLQSLLQLNGVVFPYGTGSENGKAEEPSVLKLSGLILERFENLQERIEFGKRLYAMLFGIPRVHEGAKCFAGAVKHTGSRADYAPQMFASVRQLPPQSVYKERLLGGRLKPGAAALYSPELGAAWKDQPLEQPDFGDWFSSIESIWPYFQKLPLPHSFEITNEYGLMLNKVELAVLAMQRGGT</sequence>
<dbReference type="RefSeq" id="WP_246431704.1">
    <property type="nucleotide sequence ID" value="NZ_CBCSLB010000003.1"/>
</dbReference>
<comment type="caution">
    <text evidence="1">The sequence shown here is derived from an EMBL/GenBank/DDBJ whole genome shotgun (WGS) entry which is preliminary data.</text>
</comment>
<evidence type="ECO:0008006" key="3">
    <source>
        <dbReference type="Google" id="ProtNLM"/>
    </source>
</evidence>
<dbReference type="EMBL" id="JACHXW010000005">
    <property type="protein sequence ID" value="MBB3152203.1"/>
    <property type="molecule type" value="Genomic_DNA"/>
</dbReference>
<reference evidence="1 2" key="1">
    <citation type="submission" date="2020-08" db="EMBL/GenBank/DDBJ databases">
        <title>Genomic Encyclopedia of Type Strains, Phase III (KMG-III): the genomes of soil and plant-associated and newly described type strains.</title>
        <authorList>
            <person name="Whitman W."/>
        </authorList>
    </citation>
    <scope>NUCLEOTIDE SEQUENCE [LARGE SCALE GENOMIC DNA]</scope>
    <source>
        <strain evidence="1 2">CECT 8234</strain>
    </source>
</reference>
<evidence type="ECO:0000313" key="2">
    <source>
        <dbReference type="Proteomes" id="UP000518605"/>
    </source>
</evidence>
<protein>
    <recommendedName>
        <fullName evidence="3">DUF2515 domain-containing protein</fullName>
    </recommendedName>
</protein>
<dbReference type="Pfam" id="PF10720">
    <property type="entry name" value="DUF2515"/>
    <property type="match status" value="1"/>
</dbReference>
<gene>
    <name evidence="1" type="ORF">FHS16_002249</name>
</gene>
<keyword evidence="2" id="KW-1185">Reference proteome</keyword>
<accession>A0A7W5C6W4</accession>
<name>A0A7W5C6W4_9BACL</name>